<keyword evidence="1" id="KW-0812">Transmembrane</keyword>
<keyword evidence="1" id="KW-0472">Membrane</keyword>
<protein>
    <submittedName>
        <fullName evidence="2">Uncharacterized protein</fullName>
    </submittedName>
</protein>
<dbReference type="EMBL" id="IACM01067936">
    <property type="protein sequence ID" value="LAB27791.1"/>
    <property type="molecule type" value="Transcribed_RNA"/>
</dbReference>
<proteinExistence type="predicted"/>
<evidence type="ECO:0000313" key="2">
    <source>
        <dbReference type="EMBL" id="LAB27791.1"/>
    </source>
</evidence>
<feature type="transmembrane region" description="Helical" evidence="1">
    <location>
        <begin position="25"/>
        <end position="48"/>
    </location>
</feature>
<sequence length="148" mass="16158">MSVFYACPFHPLLGRAKQSGFDFNVFLGFALLYCSFGCTWTTTAEMILKGLKIMSVSKMKAKTAHDSSEVGVCSVLSISSQTCYPEHCCLFTDWLITRWQQKRENCLVSLCCHLVILCLDSSPNLIVAALLAAPPNPAVSLAGILSLT</sequence>
<name>A0A2D4M375_9SAUR</name>
<reference evidence="2" key="1">
    <citation type="submission" date="2017-07" db="EMBL/GenBank/DDBJ databases">
        <authorList>
            <person name="Mikheyev A."/>
            <person name="Grau M."/>
        </authorList>
    </citation>
    <scope>NUCLEOTIDE SEQUENCE</scope>
    <source>
        <tissue evidence="2">Venom_gland</tissue>
    </source>
</reference>
<accession>A0A2D4M375</accession>
<dbReference type="AlphaFoldDB" id="A0A2D4M375"/>
<reference evidence="2" key="2">
    <citation type="submission" date="2017-11" db="EMBL/GenBank/DDBJ databases">
        <title>Coralsnake Venomics: Analyses of Venom Gland Transcriptomes and Proteomes of Six Brazilian Taxa.</title>
        <authorList>
            <person name="Aird S.D."/>
            <person name="Jorge da Silva N."/>
            <person name="Qiu L."/>
            <person name="Villar-Briones A."/>
            <person name="Aparecida-Saddi V."/>
            <person name="Campos-Telles M.P."/>
            <person name="Grau M."/>
            <person name="Mikheyev A.S."/>
        </authorList>
    </citation>
    <scope>NUCLEOTIDE SEQUENCE</scope>
    <source>
        <tissue evidence="2">Venom_gland</tissue>
    </source>
</reference>
<keyword evidence="1" id="KW-1133">Transmembrane helix</keyword>
<organism evidence="2">
    <name type="scientific">Micrurus spixii</name>
    <name type="common">Amazon coral snake</name>
    <dbReference type="NCBI Taxonomy" id="129469"/>
    <lineage>
        <taxon>Eukaryota</taxon>
        <taxon>Metazoa</taxon>
        <taxon>Chordata</taxon>
        <taxon>Craniata</taxon>
        <taxon>Vertebrata</taxon>
        <taxon>Euteleostomi</taxon>
        <taxon>Lepidosauria</taxon>
        <taxon>Squamata</taxon>
        <taxon>Bifurcata</taxon>
        <taxon>Unidentata</taxon>
        <taxon>Episquamata</taxon>
        <taxon>Toxicofera</taxon>
        <taxon>Serpentes</taxon>
        <taxon>Colubroidea</taxon>
        <taxon>Elapidae</taxon>
        <taxon>Elapinae</taxon>
        <taxon>Micrurus</taxon>
    </lineage>
</organism>
<evidence type="ECO:0000256" key="1">
    <source>
        <dbReference type="SAM" id="Phobius"/>
    </source>
</evidence>